<dbReference type="InterPro" id="IPR025151">
    <property type="entry name" value="ELYS_dom"/>
</dbReference>
<dbReference type="GeneID" id="28901313"/>
<protein>
    <recommendedName>
        <fullName evidence="3">ELYS-like domain-containing protein</fullName>
    </recommendedName>
</protein>
<dbReference type="OrthoDB" id="20729at2759"/>
<dbReference type="AlphaFoldDB" id="A0A165G918"/>
<evidence type="ECO:0000313" key="4">
    <source>
        <dbReference type="EMBL" id="KZF21892.1"/>
    </source>
</evidence>
<dbReference type="Pfam" id="PF13934">
    <property type="entry name" value="ELYS"/>
    <property type="match status" value="1"/>
</dbReference>
<evidence type="ECO:0000259" key="3">
    <source>
        <dbReference type="Pfam" id="PF13934"/>
    </source>
</evidence>
<evidence type="ECO:0000256" key="2">
    <source>
        <dbReference type="ARBA" id="ARBA00023242"/>
    </source>
</evidence>
<keyword evidence="5" id="KW-1185">Reference proteome</keyword>
<dbReference type="OMA" id="EGLWHLD"/>
<accession>A0A165G918</accession>
<comment type="subcellular location">
    <subcellularLocation>
        <location evidence="1">Nucleus</location>
    </subcellularLocation>
</comment>
<organism evidence="4 5">
    <name type="scientific">Xylona heveae (strain CBS 132557 / TC161)</name>
    <dbReference type="NCBI Taxonomy" id="1328760"/>
    <lineage>
        <taxon>Eukaryota</taxon>
        <taxon>Fungi</taxon>
        <taxon>Dikarya</taxon>
        <taxon>Ascomycota</taxon>
        <taxon>Pezizomycotina</taxon>
        <taxon>Xylonomycetes</taxon>
        <taxon>Xylonales</taxon>
        <taxon>Xylonaceae</taxon>
        <taxon>Xylona</taxon>
    </lineage>
</organism>
<dbReference type="RefSeq" id="XP_018187447.1">
    <property type="nucleotide sequence ID" value="XM_018336176.1"/>
</dbReference>
<dbReference type="GO" id="GO:0005634">
    <property type="term" value="C:nucleus"/>
    <property type="evidence" value="ECO:0007669"/>
    <property type="project" value="UniProtKB-SubCell"/>
</dbReference>
<dbReference type="EMBL" id="KV407460">
    <property type="protein sequence ID" value="KZF21892.1"/>
    <property type="molecule type" value="Genomic_DNA"/>
</dbReference>
<dbReference type="Proteomes" id="UP000076632">
    <property type="component" value="Unassembled WGS sequence"/>
</dbReference>
<keyword evidence="2" id="KW-0539">Nucleus</keyword>
<feature type="domain" description="ELYS-like" evidence="3">
    <location>
        <begin position="38"/>
        <end position="253"/>
    </location>
</feature>
<gene>
    <name evidence="4" type="ORF">L228DRAFT_284015</name>
</gene>
<name>A0A165G918_XYLHT</name>
<evidence type="ECO:0000256" key="1">
    <source>
        <dbReference type="ARBA" id="ARBA00004123"/>
    </source>
</evidence>
<proteinExistence type="predicted"/>
<dbReference type="InParanoid" id="A0A165G918"/>
<evidence type="ECO:0000313" key="5">
    <source>
        <dbReference type="Proteomes" id="UP000076632"/>
    </source>
</evidence>
<reference evidence="4 5" key="1">
    <citation type="journal article" date="2016" name="Fungal Biol.">
        <title>The genome of Xylona heveae provides a window into fungal endophytism.</title>
        <authorList>
            <person name="Gazis R."/>
            <person name="Kuo A."/>
            <person name="Riley R."/>
            <person name="LaButti K."/>
            <person name="Lipzen A."/>
            <person name="Lin J."/>
            <person name="Amirebrahimi M."/>
            <person name="Hesse C.N."/>
            <person name="Spatafora J.W."/>
            <person name="Henrissat B."/>
            <person name="Hainaut M."/>
            <person name="Grigoriev I.V."/>
            <person name="Hibbett D.S."/>
        </authorList>
    </citation>
    <scope>NUCLEOTIDE SEQUENCE [LARGE SCALE GENOMIC DNA]</scope>
    <source>
        <strain evidence="4 5">TC161</strain>
    </source>
</reference>
<sequence>MGDFKDFDTVFSFDPTYAYDHKVIDTILSNRRTLENELLFDKLLRLLHINQASKLYPPRSNQDLRSLHHKIVSSAAPDHHKLSLLYYILKDVKTPESLTTRFSAKFHVPAKYETVMEGLWHMDRMQFERALGYLTQPSLAPTFPEEILHTLIRHGTQVDRSLPLVYFHTVSPAVTNPKVLEAFFSYLSQCSVTEAFYFARGQPENIHRHLLEQLASLVLSKQSGEERATRATEFVDLPLSDEEESWIEEYLHEGKGKTLHGARDTVMARKISTGKFNEALLNGKILSGRLFDGINWENLKAGVNLGLGPRKDDRAAIQ</sequence>
<dbReference type="STRING" id="1328760.A0A165G918"/>